<dbReference type="GO" id="GO:0006412">
    <property type="term" value="P:translation"/>
    <property type="evidence" value="ECO:0007669"/>
    <property type="project" value="InterPro"/>
</dbReference>
<dbReference type="InterPro" id="IPR029064">
    <property type="entry name" value="Ribosomal_eL30-like_sf"/>
</dbReference>
<evidence type="ECO:0000256" key="8">
    <source>
        <dbReference type="ARBA" id="ARBA00023274"/>
    </source>
</evidence>
<dbReference type="EMBL" id="JAGVWB010000019">
    <property type="protein sequence ID" value="MBS3058309.1"/>
    <property type="molecule type" value="Genomic_DNA"/>
</dbReference>
<comment type="similarity">
    <text evidence="2">Belongs to the eukaryotic ribosomal protein eL8 family.</text>
</comment>
<proteinExistence type="inferred from homology"/>
<dbReference type="AlphaFoldDB" id="A0A7J4KY77"/>
<evidence type="ECO:0000256" key="10">
    <source>
        <dbReference type="NCBIfam" id="TIGR03677"/>
    </source>
</evidence>
<dbReference type="EMBL" id="DUFW01000019">
    <property type="protein sequence ID" value="HIH21280.1"/>
    <property type="molecule type" value="Genomic_DNA"/>
</dbReference>
<dbReference type="InterPro" id="IPR004038">
    <property type="entry name" value="Ribosomal_eL8/eL30/eS12/Gad45"/>
</dbReference>
<evidence type="ECO:0000313" key="13">
    <source>
        <dbReference type="EMBL" id="HIH33257.1"/>
    </source>
</evidence>
<dbReference type="PANTHER" id="PTHR23105">
    <property type="entry name" value="RIBOSOMAL PROTEIN L7AE FAMILY MEMBER"/>
    <property type="match status" value="1"/>
</dbReference>
<comment type="caution">
    <text evidence="13">The sequence shown here is derived from an EMBL/GenBank/DDBJ whole genome shotgun (WGS) entry which is preliminary data.</text>
</comment>
<dbReference type="GO" id="GO:0005737">
    <property type="term" value="C:cytoplasm"/>
    <property type="evidence" value="ECO:0007669"/>
    <property type="project" value="UniProtKB-SubCell"/>
</dbReference>
<evidence type="ECO:0000259" key="11">
    <source>
        <dbReference type="Pfam" id="PF01248"/>
    </source>
</evidence>
<evidence type="ECO:0000256" key="5">
    <source>
        <dbReference type="ARBA" id="ARBA00022730"/>
    </source>
</evidence>
<evidence type="ECO:0000256" key="1">
    <source>
        <dbReference type="ARBA" id="ARBA00004496"/>
    </source>
</evidence>
<dbReference type="FunFam" id="3.30.1330.30:FF:000020">
    <property type="entry name" value="50S ribosomal protein L7Ae"/>
    <property type="match status" value="1"/>
</dbReference>
<dbReference type="Proteomes" id="UP000590964">
    <property type="component" value="Unassembled WGS sequence"/>
</dbReference>
<evidence type="ECO:0000256" key="6">
    <source>
        <dbReference type="ARBA" id="ARBA00022884"/>
    </source>
</evidence>
<gene>
    <name evidence="14" type="primary">rpl7ae</name>
    <name evidence="12" type="ORF">HA222_01280</name>
    <name evidence="13" type="ORF">HA227_03315</name>
    <name evidence="14" type="ORF">J4478_02820</name>
</gene>
<dbReference type="Proteomes" id="UP000680185">
    <property type="component" value="Unassembled WGS sequence"/>
</dbReference>
<dbReference type="Gene3D" id="3.30.1330.30">
    <property type="match status" value="1"/>
</dbReference>
<dbReference type="GO" id="GO:0008033">
    <property type="term" value="P:tRNA processing"/>
    <property type="evidence" value="ECO:0007669"/>
    <property type="project" value="UniProtKB-KW"/>
</dbReference>
<dbReference type="InterPro" id="IPR050257">
    <property type="entry name" value="eL8/uL1-like"/>
</dbReference>
<keyword evidence="8" id="KW-0687">Ribonucleoprotein</keyword>
<dbReference type="GO" id="GO:0003735">
    <property type="term" value="F:structural constituent of ribosome"/>
    <property type="evidence" value="ECO:0007669"/>
    <property type="project" value="InterPro"/>
</dbReference>
<dbReference type="GO" id="GO:0019843">
    <property type="term" value="F:rRNA binding"/>
    <property type="evidence" value="ECO:0007669"/>
    <property type="project" value="UniProtKB-KW"/>
</dbReference>
<reference evidence="14" key="3">
    <citation type="submission" date="2021-05" db="EMBL/GenBank/DDBJ databases">
        <title>Protein family content uncovers lineage relationships and bacterial pathway maintenance mechanisms in DPANN archaea.</title>
        <authorList>
            <person name="Castelle C.J."/>
            <person name="Meheust R."/>
            <person name="Jaffe A.L."/>
            <person name="Seitz K."/>
            <person name="Gong X."/>
            <person name="Baker B.J."/>
            <person name="Banfield J.F."/>
        </authorList>
    </citation>
    <scope>NUCLEOTIDE SEQUENCE</scope>
    <source>
        <strain evidence="14">RIFCSPLOWO2_01_FULL_43_13</strain>
    </source>
</reference>
<protein>
    <recommendedName>
        <fullName evidence="9 10">50S ribosomal protein L7Ae</fullName>
    </recommendedName>
</protein>
<dbReference type="NCBIfam" id="TIGR03677">
    <property type="entry name" value="eL8_ribo"/>
    <property type="match status" value="1"/>
</dbReference>
<sequence length="120" mass="13296">MAEMGFEVPKELQEKQLQLLEKLQKNGKVKVGVNETTKMVERGTAKLVIVAKDVQPLELVMHLPLLCKEKNIPCTFVAAKKDLGEKAGLNVGTSAVAITDEGDLKKELEEILKKLKDLEK</sequence>
<name>A0A7J4KY77_9ARCH</name>
<feature type="domain" description="Ribosomal protein eL8/eL30/eS12/Gadd45" evidence="11">
    <location>
        <begin position="18"/>
        <end position="106"/>
    </location>
</feature>
<dbReference type="GO" id="GO:1990904">
    <property type="term" value="C:ribonucleoprotein complex"/>
    <property type="evidence" value="ECO:0007669"/>
    <property type="project" value="UniProtKB-KW"/>
</dbReference>
<keyword evidence="4" id="KW-0819">tRNA processing</keyword>
<reference evidence="14" key="2">
    <citation type="submission" date="2021-03" db="EMBL/GenBank/DDBJ databases">
        <authorList>
            <person name="Jaffe A."/>
        </authorList>
    </citation>
    <scope>NUCLEOTIDE SEQUENCE</scope>
    <source>
        <strain evidence="14">RIFCSPLOWO2_01_FULL_43_13</strain>
    </source>
</reference>
<keyword evidence="5" id="KW-0699">rRNA-binding</keyword>
<evidence type="ECO:0000256" key="3">
    <source>
        <dbReference type="ARBA" id="ARBA00022490"/>
    </source>
</evidence>
<evidence type="ECO:0000313" key="12">
    <source>
        <dbReference type="EMBL" id="HIH21280.1"/>
    </source>
</evidence>
<dbReference type="Pfam" id="PF01248">
    <property type="entry name" value="Ribosomal_L7Ae"/>
    <property type="match status" value="1"/>
</dbReference>
<dbReference type="PRINTS" id="PR00884">
    <property type="entry name" value="RIBOSOMALHS6"/>
</dbReference>
<evidence type="ECO:0000256" key="4">
    <source>
        <dbReference type="ARBA" id="ARBA00022694"/>
    </source>
</evidence>
<evidence type="ECO:0000256" key="9">
    <source>
        <dbReference type="ARBA" id="ARBA00035441"/>
    </source>
</evidence>
<dbReference type="InterPro" id="IPR018492">
    <property type="entry name" value="Ribosomal_eL8/Nhp2"/>
</dbReference>
<keyword evidence="7 13" id="KW-0689">Ribosomal protein</keyword>
<dbReference type="InterPro" id="IPR022481">
    <property type="entry name" value="Ribosomal_eL8_arc"/>
</dbReference>
<dbReference type="PRINTS" id="PR00881">
    <property type="entry name" value="L7ARS6FAMILY"/>
</dbReference>
<keyword evidence="6" id="KW-0694">RNA-binding</keyword>
<evidence type="ECO:0000313" key="15">
    <source>
        <dbReference type="Proteomes" id="UP000527315"/>
    </source>
</evidence>
<comment type="subcellular location">
    <subcellularLocation>
        <location evidence="1">Cytoplasm</location>
    </subcellularLocation>
</comment>
<dbReference type="Proteomes" id="UP000527315">
    <property type="component" value="Unassembled WGS sequence"/>
</dbReference>
<dbReference type="EMBL" id="DUFJ01000070">
    <property type="protein sequence ID" value="HIH33257.1"/>
    <property type="molecule type" value="Genomic_DNA"/>
</dbReference>
<evidence type="ECO:0000256" key="7">
    <source>
        <dbReference type="ARBA" id="ARBA00022980"/>
    </source>
</evidence>
<organism evidence="13 15">
    <name type="scientific">Candidatus Iainarchaeum sp</name>
    <dbReference type="NCBI Taxonomy" id="3101447"/>
    <lineage>
        <taxon>Archaea</taxon>
        <taxon>Candidatus Iainarchaeota</taxon>
        <taxon>Candidatus Iainarchaeia</taxon>
        <taxon>Candidatus Iainarchaeales</taxon>
        <taxon>Candidatus Iainarchaeaceae</taxon>
        <taxon>Candidatus Iainarchaeum</taxon>
    </lineage>
</organism>
<keyword evidence="3" id="KW-0963">Cytoplasm</keyword>
<evidence type="ECO:0000256" key="2">
    <source>
        <dbReference type="ARBA" id="ARBA00007337"/>
    </source>
</evidence>
<evidence type="ECO:0000313" key="14">
    <source>
        <dbReference type="EMBL" id="MBS3058309.1"/>
    </source>
</evidence>
<accession>A0A7J4KY77</accession>
<dbReference type="GO" id="GO:0005840">
    <property type="term" value="C:ribosome"/>
    <property type="evidence" value="ECO:0007669"/>
    <property type="project" value="UniProtKB-KW"/>
</dbReference>
<dbReference type="SUPFAM" id="SSF55315">
    <property type="entry name" value="L30e-like"/>
    <property type="match status" value="1"/>
</dbReference>
<reference evidence="13" key="1">
    <citation type="journal article" date="2020" name="bioRxiv">
        <title>A rank-normalized archaeal taxonomy based on genome phylogeny resolves widespread incomplete and uneven classifications.</title>
        <authorList>
            <person name="Rinke C."/>
            <person name="Chuvochina M."/>
            <person name="Mussig A.J."/>
            <person name="Chaumeil P.-A."/>
            <person name="Waite D.W."/>
            <person name="Whitman W.B."/>
            <person name="Parks D.H."/>
            <person name="Hugenholtz P."/>
        </authorList>
    </citation>
    <scope>NUCLEOTIDE SEQUENCE</scope>
    <source>
        <strain evidence="13">UBA10036</strain>
        <strain evidence="12">UBA10191</strain>
    </source>
</reference>